<keyword evidence="1" id="KW-0472">Membrane</keyword>
<sequence>MKELKFRCDVEVLPLSFVFVAMITTNNLCLKYVGVSFYYVGRSLTTVFNVVICTSPSDDYCSLSVVGVMYGVAASLCVALNAIYTQRTLPAVGDSVARLTMF</sequence>
<dbReference type="WBParaSite" id="PEQ_0000283401-mRNA-1">
    <property type="protein sequence ID" value="PEQ_0000283401-mRNA-1"/>
    <property type="gene ID" value="PEQ_0000283401"/>
</dbReference>
<evidence type="ECO:0000313" key="2">
    <source>
        <dbReference type="Proteomes" id="UP000887564"/>
    </source>
</evidence>
<dbReference type="AlphaFoldDB" id="A0A914R856"/>
<feature type="transmembrane region" description="Helical" evidence="1">
    <location>
        <begin position="60"/>
        <end position="84"/>
    </location>
</feature>
<protein>
    <submittedName>
        <fullName evidence="3">Uncharacterized protein</fullName>
    </submittedName>
</protein>
<reference evidence="3" key="1">
    <citation type="submission" date="2022-11" db="UniProtKB">
        <authorList>
            <consortium name="WormBaseParasite"/>
        </authorList>
    </citation>
    <scope>IDENTIFICATION</scope>
</reference>
<name>A0A914R856_PAREQ</name>
<keyword evidence="2" id="KW-1185">Reference proteome</keyword>
<dbReference type="Proteomes" id="UP000887564">
    <property type="component" value="Unplaced"/>
</dbReference>
<accession>A0A914R856</accession>
<evidence type="ECO:0000313" key="3">
    <source>
        <dbReference type="WBParaSite" id="PEQ_0000283401-mRNA-1"/>
    </source>
</evidence>
<proteinExistence type="predicted"/>
<feature type="transmembrane region" description="Helical" evidence="1">
    <location>
        <begin position="12"/>
        <end position="40"/>
    </location>
</feature>
<keyword evidence="1" id="KW-1133">Transmembrane helix</keyword>
<organism evidence="2 3">
    <name type="scientific">Parascaris equorum</name>
    <name type="common">Equine roundworm</name>
    <dbReference type="NCBI Taxonomy" id="6256"/>
    <lineage>
        <taxon>Eukaryota</taxon>
        <taxon>Metazoa</taxon>
        <taxon>Ecdysozoa</taxon>
        <taxon>Nematoda</taxon>
        <taxon>Chromadorea</taxon>
        <taxon>Rhabditida</taxon>
        <taxon>Spirurina</taxon>
        <taxon>Ascaridomorpha</taxon>
        <taxon>Ascaridoidea</taxon>
        <taxon>Ascarididae</taxon>
        <taxon>Parascaris</taxon>
    </lineage>
</organism>
<keyword evidence="1" id="KW-0812">Transmembrane</keyword>
<evidence type="ECO:0000256" key="1">
    <source>
        <dbReference type="SAM" id="Phobius"/>
    </source>
</evidence>